<keyword evidence="1" id="KW-0436">Ligase</keyword>
<gene>
    <name evidence="1" type="ORF">IDM48_09095</name>
</gene>
<name>A0A7H2BIM6_9MICC</name>
<organism evidence="1 2">
    <name type="scientific">Rothia amarae</name>
    <dbReference type="NCBI Taxonomy" id="169480"/>
    <lineage>
        <taxon>Bacteria</taxon>
        <taxon>Bacillati</taxon>
        <taxon>Actinomycetota</taxon>
        <taxon>Actinomycetes</taxon>
        <taxon>Micrococcales</taxon>
        <taxon>Micrococcaceae</taxon>
        <taxon>Rothia</taxon>
    </lineage>
</organism>
<dbReference type="EMBL" id="CP061538">
    <property type="protein sequence ID" value="QNV39522.1"/>
    <property type="molecule type" value="Genomic_DNA"/>
</dbReference>
<dbReference type="GO" id="GO:0016874">
    <property type="term" value="F:ligase activity"/>
    <property type="evidence" value="ECO:0007669"/>
    <property type="project" value="UniProtKB-KW"/>
</dbReference>
<proteinExistence type="predicted"/>
<accession>A0A7H2BIM6</accession>
<protein>
    <submittedName>
        <fullName evidence="1">2'-5' RNA ligase family protein</fullName>
    </submittedName>
</protein>
<keyword evidence="2" id="KW-1185">Reference proteome</keyword>
<dbReference type="SUPFAM" id="SSF55144">
    <property type="entry name" value="LigT-like"/>
    <property type="match status" value="1"/>
</dbReference>
<dbReference type="AlphaFoldDB" id="A0A7H2BIM6"/>
<evidence type="ECO:0000313" key="1">
    <source>
        <dbReference type="EMBL" id="QNV39522.1"/>
    </source>
</evidence>
<dbReference type="Pfam" id="PF13563">
    <property type="entry name" value="2_5_RNA_ligase2"/>
    <property type="match status" value="1"/>
</dbReference>
<sequence>MTNSPTLEQGEHYLSVVAAVPPALSERILGWQVKHAASEPRYPSHITVHIAPVKDGLHLSDTFMREVRSFVPFPIGLGEPETFAPQTPVSYLPVQHGDASIHSLRTLCIDHLGQSASPFEFVPHLTIAHQCPTDLLQASLEDFADLPEELRSFEVQEIGIYYFDGHSWENVATISIS</sequence>
<evidence type="ECO:0000313" key="2">
    <source>
        <dbReference type="Proteomes" id="UP000516421"/>
    </source>
</evidence>
<dbReference type="KEGG" id="rama:IDM48_09095"/>
<dbReference type="Gene3D" id="3.90.1140.10">
    <property type="entry name" value="Cyclic phosphodiesterase"/>
    <property type="match status" value="1"/>
</dbReference>
<dbReference type="RefSeq" id="WP_151146909.1">
    <property type="nucleotide sequence ID" value="NZ_CP061538.1"/>
</dbReference>
<dbReference type="InterPro" id="IPR009097">
    <property type="entry name" value="Cyclic_Pdiesterase"/>
</dbReference>
<dbReference type="Proteomes" id="UP000516421">
    <property type="component" value="Chromosome"/>
</dbReference>
<reference evidence="1 2" key="1">
    <citation type="submission" date="2020-09" db="EMBL/GenBank/DDBJ databases">
        <title>Investigation of environmental microbe.</title>
        <authorList>
            <person name="Ou Y."/>
            <person name="Kang Q."/>
        </authorList>
    </citation>
    <scope>NUCLEOTIDE SEQUENCE [LARGE SCALE GENOMIC DNA]</scope>
    <source>
        <strain evidence="1 2">KJZ-9</strain>
    </source>
</reference>